<keyword evidence="9" id="KW-1185">Reference proteome</keyword>
<keyword evidence="6 8" id="KW-0503">Monooxygenase</keyword>
<sequence>MLTRVLAPLAARGLIVRRPRVTAWLEHRDADRRAVELLRGLRRRHGPGPLRLRIPGRSIVVLLDRNDVRRVLHATPEPFSPATREKRGALAHFQPYGVLISRGPARAERRRLVEQALDTDVPIHRHGSAVTAKAREEADRLADTVLRTGTLTWGEFGPAWWRLVRRVVLGDQASEDHEISDLLTTLRARANWSYLSPRQPRARRRFARLLSEYVGRAEPGSLAAAVANTPSSPDAMPISQIPQWLFAFEPAGLVTLRALALLASHPRHAERARAEAEAVVDDTPRELPYLRACLLESVRLWPTTPALLRETTEETDLLGVALPRRTTVLIVTPLFHRDPETLPGADRFDPAVWLEGRADDQWSLLPFSGGPGRCPGRDLVLLTASTALAVLLNRTRPRLLSTPSLDPRRPLPGTVDPYSVRLAITPR</sequence>
<dbReference type="GO" id="GO:0004497">
    <property type="term" value="F:monooxygenase activity"/>
    <property type="evidence" value="ECO:0007669"/>
    <property type="project" value="UniProtKB-KW"/>
</dbReference>
<keyword evidence="2 7" id="KW-0349">Heme</keyword>
<evidence type="ECO:0000256" key="5">
    <source>
        <dbReference type="ARBA" id="ARBA00023004"/>
    </source>
</evidence>
<dbReference type="PANTHER" id="PTHR24291:SF50">
    <property type="entry name" value="BIFUNCTIONAL ALBAFLAVENONE MONOOXYGENASE_TERPENE SYNTHASE"/>
    <property type="match status" value="1"/>
</dbReference>
<proteinExistence type="inferred from homology"/>
<dbReference type="InterPro" id="IPR002401">
    <property type="entry name" value="Cyt_P450_E_grp-I"/>
</dbReference>
<dbReference type="PANTHER" id="PTHR24291">
    <property type="entry name" value="CYTOCHROME P450 FAMILY 4"/>
    <property type="match status" value="1"/>
</dbReference>
<evidence type="ECO:0000256" key="3">
    <source>
        <dbReference type="ARBA" id="ARBA00022723"/>
    </source>
</evidence>
<dbReference type="GO" id="GO:0020037">
    <property type="term" value="F:heme binding"/>
    <property type="evidence" value="ECO:0007669"/>
    <property type="project" value="InterPro"/>
</dbReference>
<name>A0A221W7F1_9PSEU</name>
<accession>A0A221W7F1</accession>
<dbReference type="InterPro" id="IPR050196">
    <property type="entry name" value="Cytochrome_P450_Monoox"/>
</dbReference>
<dbReference type="GO" id="GO:0005506">
    <property type="term" value="F:iron ion binding"/>
    <property type="evidence" value="ECO:0007669"/>
    <property type="project" value="InterPro"/>
</dbReference>
<organism evidence="8 9">
    <name type="scientific">Actinoalloteichus hoggarensis</name>
    <dbReference type="NCBI Taxonomy" id="1470176"/>
    <lineage>
        <taxon>Bacteria</taxon>
        <taxon>Bacillati</taxon>
        <taxon>Actinomycetota</taxon>
        <taxon>Actinomycetes</taxon>
        <taxon>Pseudonocardiales</taxon>
        <taxon>Pseudonocardiaceae</taxon>
        <taxon>Actinoalloteichus</taxon>
    </lineage>
</organism>
<evidence type="ECO:0000256" key="7">
    <source>
        <dbReference type="PIRSR" id="PIRSR602401-1"/>
    </source>
</evidence>
<evidence type="ECO:0000256" key="2">
    <source>
        <dbReference type="ARBA" id="ARBA00022617"/>
    </source>
</evidence>
<dbReference type="KEGG" id="ahg:AHOG_19385"/>
<comment type="cofactor">
    <cofactor evidence="7">
        <name>heme</name>
        <dbReference type="ChEBI" id="CHEBI:30413"/>
    </cofactor>
</comment>
<dbReference type="InterPro" id="IPR036396">
    <property type="entry name" value="Cyt_P450_sf"/>
</dbReference>
<comment type="similarity">
    <text evidence="1">Belongs to the cytochrome P450 family.</text>
</comment>
<keyword evidence="3 7" id="KW-0479">Metal-binding</keyword>
<evidence type="ECO:0000313" key="9">
    <source>
        <dbReference type="Proteomes" id="UP000204221"/>
    </source>
</evidence>
<evidence type="ECO:0000256" key="1">
    <source>
        <dbReference type="ARBA" id="ARBA00010617"/>
    </source>
</evidence>
<dbReference type="Proteomes" id="UP000204221">
    <property type="component" value="Chromosome"/>
</dbReference>
<keyword evidence="4 8" id="KW-0560">Oxidoreductase</keyword>
<evidence type="ECO:0000313" key="8">
    <source>
        <dbReference type="EMBL" id="ASO21499.1"/>
    </source>
</evidence>
<dbReference type="Pfam" id="PF00067">
    <property type="entry name" value="p450"/>
    <property type="match status" value="1"/>
</dbReference>
<evidence type="ECO:0000256" key="4">
    <source>
        <dbReference type="ARBA" id="ARBA00023002"/>
    </source>
</evidence>
<dbReference type="EC" id="1.14.13.106" evidence="8"/>
<feature type="binding site" description="axial binding residue" evidence="7">
    <location>
        <position position="374"/>
    </location>
    <ligand>
        <name>heme</name>
        <dbReference type="ChEBI" id="CHEBI:30413"/>
    </ligand>
    <ligandPart>
        <name>Fe</name>
        <dbReference type="ChEBI" id="CHEBI:18248"/>
    </ligandPart>
</feature>
<dbReference type="EMBL" id="CP022521">
    <property type="protein sequence ID" value="ASO21499.1"/>
    <property type="molecule type" value="Genomic_DNA"/>
</dbReference>
<evidence type="ECO:0000256" key="6">
    <source>
        <dbReference type="ARBA" id="ARBA00023033"/>
    </source>
</evidence>
<gene>
    <name evidence="8" type="ORF">AHOG_19385</name>
</gene>
<dbReference type="AlphaFoldDB" id="A0A221W7F1"/>
<keyword evidence="5 7" id="KW-0408">Iron</keyword>
<reference evidence="8 9" key="1">
    <citation type="submission" date="2017-07" db="EMBL/GenBank/DDBJ databases">
        <title>Complete genome sequence of Actinoalloteichus hoggarensis DSM 45943, type strain of Actinoalloteichus hoggarensis.</title>
        <authorList>
            <person name="Ruckert C."/>
            <person name="Nouioui I."/>
            <person name="Willmese J."/>
            <person name="van Wezel G."/>
            <person name="Klenk H.-P."/>
            <person name="Kalinowski J."/>
            <person name="Zotchev S.B."/>
        </authorList>
    </citation>
    <scope>NUCLEOTIDE SEQUENCE [LARGE SCALE GENOMIC DNA]</scope>
    <source>
        <strain evidence="8 9">DSM 45943</strain>
    </source>
</reference>
<dbReference type="Gene3D" id="1.10.630.10">
    <property type="entry name" value="Cytochrome P450"/>
    <property type="match status" value="1"/>
</dbReference>
<dbReference type="GO" id="GO:0016705">
    <property type="term" value="F:oxidoreductase activity, acting on paired donors, with incorporation or reduction of molecular oxygen"/>
    <property type="evidence" value="ECO:0007669"/>
    <property type="project" value="InterPro"/>
</dbReference>
<dbReference type="SUPFAM" id="SSF48264">
    <property type="entry name" value="Cytochrome P450"/>
    <property type="match status" value="1"/>
</dbReference>
<protein>
    <submittedName>
        <fullName evidence="8">Epi-isozizaene 5-monooxygenase/(E)-beta-farnesene synthase</fullName>
        <ecNumber evidence="8">1.14.13.106</ecNumber>
    </submittedName>
</protein>
<dbReference type="PRINTS" id="PR00463">
    <property type="entry name" value="EP450I"/>
</dbReference>
<dbReference type="InterPro" id="IPR001128">
    <property type="entry name" value="Cyt_P450"/>
</dbReference>